<name>A0ABD0KUY4_9CAEN</name>
<dbReference type="EMBL" id="JACVVK020000119">
    <property type="protein sequence ID" value="KAK7491096.1"/>
    <property type="molecule type" value="Genomic_DNA"/>
</dbReference>
<sequence>MKDARRCKQIKQLTTFSVPVQTQLRTLINVHTHTDTLYPTKNYTTSCTDFEEVKLRGTFKAKDRKLAPLRNSMNINEGAGELIEVSPILTIKTPKAFTQFLPLTNTTQQLEQRHSFLSSDCNTYS</sequence>
<reference evidence="1 2" key="1">
    <citation type="journal article" date="2023" name="Sci. Data">
        <title>Genome assembly of the Korean intertidal mud-creeper Batillaria attramentaria.</title>
        <authorList>
            <person name="Patra A.K."/>
            <person name="Ho P.T."/>
            <person name="Jun S."/>
            <person name="Lee S.J."/>
            <person name="Kim Y."/>
            <person name="Won Y.J."/>
        </authorList>
    </citation>
    <scope>NUCLEOTIDE SEQUENCE [LARGE SCALE GENOMIC DNA]</scope>
    <source>
        <strain evidence="1">Wonlab-2016</strain>
    </source>
</reference>
<protein>
    <submittedName>
        <fullName evidence="1">Uncharacterized protein</fullName>
    </submittedName>
</protein>
<accession>A0ABD0KUY4</accession>
<dbReference type="Proteomes" id="UP001519460">
    <property type="component" value="Unassembled WGS sequence"/>
</dbReference>
<dbReference type="AlphaFoldDB" id="A0ABD0KUY4"/>
<comment type="caution">
    <text evidence="1">The sequence shown here is derived from an EMBL/GenBank/DDBJ whole genome shotgun (WGS) entry which is preliminary data.</text>
</comment>
<keyword evidence="2" id="KW-1185">Reference proteome</keyword>
<proteinExistence type="predicted"/>
<evidence type="ECO:0000313" key="1">
    <source>
        <dbReference type="EMBL" id="KAK7491096.1"/>
    </source>
</evidence>
<evidence type="ECO:0000313" key="2">
    <source>
        <dbReference type="Proteomes" id="UP001519460"/>
    </source>
</evidence>
<organism evidence="1 2">
    <name type="scientific">Batillaria attramentaria</name>
    <dbReference type="NCBI Taxonomy" id="370345"/>
    <lineage>
        <taxon>Eukaryota</taxon>
        <taxon>Metazoa</taxon>
        <taxon>Spiralia</taxon>
        <taxon>Lophotrochozoa</taxon>
        <taxon>Mollusca</taxon>
        <taxon>Gastropoda</taxon>
        <taxon>Caenogastropoda</taxon>
        <taxon>Sorbeoconcha</taxon>
        <taxon>Cerithioidea</taxon>
        <taxon>Batillariidae</taxon>
        <taxon>Batillaria</taxon>
    </lineage>
</organism>
<gene>
    <name evidence="1" type="ORF">BaRGS_00017660</name>
</gene>